<dbReference type="GO" id="GO:0016758">
    <property type="term" value="F:hexosyltransferase activity"/>
    <property type="evidence" value="ECO:0007669"/>
    <property type="project" value="TreeGrafter"/>
</dbReference>
<protein>
    <submittedName>
        <fullName evidence="3">Glycosyltransferase</fullName>
    </submittedName>
</protein>
<name>A0A4Q4KL57_9FLAO</name>
<keyword evidence="1" id="KW-0328">Glycosyltransferase</keyword>
<keyword evidence="2 3" id="KW-0808">Transferase</keyword>
<dbReference type="CDD" id="cd06533">
    <property type="entry name" value="Glyco_transf_WecG_TagA"/>
    <property type="match status" value="1"/>
</dbReference>
<dbReference type="PANTHER" id="PTHR34136">
    <property type="match status" value="1"/>
</dbReference>
<evidence type="ECO:0000313" key="3">
    <source>
        <dbReference type="EMBL" id="RYM33467.1"/>
    </source>
</evidence>
<dbReference type="NCBIfam" id="TIGR00696">
    <property type="entry name" value="wecG_tagA_cpsF"/>
    <property type="match status" value="1"/>
</dbReference>
<evidence type="ECO:0000256" key="2">
    <source>
        <dbReference type="ARBA" id="ARBA00022679"/>
    </source>
</evidence>
<accession>A0A4Q4KL57</accession>
<sequence length="232" mass="26583">MIYKELNGVKTYAPQSREQLISYAFKNKSILVAINAEKILHATDESRNIINRNLGYPDGVGAVWALESKGCESVVKIPGCELWLDIVQQYQDTESFYLVGGKEEIIQKTVSQLKTDYPKITIANFRNGYIKTEAEKQELIKDILEKKPSIIFIALGSPKQEMLMEEIQQKHPALYQGLGGSFDVYTGSVDRAPNWWVNNNLEWAYRLVKQPSRIKRQIHLVRFFALLKMGKL</sequence>
<organism evidence="3 4">
    <name type="scientific">Brumimicrobium glaciale</name>
    <dbReference type="NCBI Taxonomy" id="200475"/>
    <lineage>
        <taxon>Bacteria</taxon>
        <taxon>Pseudomonadati</taxon>
        <taxon>Bacteroidota</taxon>
        <taxon>Flavobacteriia</taxon>
        <taxon>Flavobacteriales</taxon>
        <taxon>Crocinitomicaceae</taxon>
        <taxon>Brumimicrobium</taxon>
    </lineage>
</organism>
<dbReference type="PANTHER" id="PTHR34136:SF1">
    <property type="entry name" value="UDP-N-ACETYL-D-MANNOSAMINURONIC ACID TRANSFERASE"/>
    <property type="match status" value="1"/>
</dbReference>
<gene>
    <name evidence="3" type="ORF">ERX46_11040</name>
</gene>
<reference evidence="3 4" key="1">
    <citation type="submission" date="2019-02" db="EMBL/GenBank/DDBJ databases">
        <title>Genome sequence of the sea-ice species Brumimicrobium glaciale.</title>
        <authorList>
            <person name="Bowman J.P."/>
        </authorList>
    </citation>
    <scope>NUCLEOTIDE SEQUENCE [LARGE SCALE GENOMIC DNA]</scope>
    <source>
        <strain evidence="3 4">IC156</strain>
    </source>
</reference>
<dbReference type="RefSeq" id="WP_130093927.1">
    <property type="nucleotide sequence ID" value="NZ_SETE01000004.1"/>
</dbReference>
<dbReference type="InterPro" id="IPR004629">
    <property type="entry name" value="WecG_TagA_CpsF"/>
</dbReference>
<evidence type="ECO:0000313" key="4">
    <source>
        <dbReference type="Proteomes" id="UP000293952"/>
    </source>
</evidence>
<comment type="caution">
    <text evidence="3">The sequence shown here is derived from an EMBL/GenBank/DDBJ whole genome shotgun (WGS) entry which is preliminary data.</text>
</comment>
<dbReference type="EMBL" id="SETE01000004">
    <property type="protein sequence ID" value="RYM33467.1"/>
    <property type="molecule type" value="Genomic_DNA"/>
</dbReference>
<dbReference type="AlphaFoldDB" id="A0A4Q4KL57"/>
<dbReference type="OrthoDB" id="9771846at2"/>
<dbReference type="Pfam" id="PF03808">
    <property type="entry name" value="Glyco_tran_WecG"/>
    <property type="match status" value="1"/>
</dbReference>
<keyword evidence="4" id="KW-1185">Reference proteome</keyword>
<evidence type="ECO:0000256" key="1">
    <source>
        <dbReference type="ARBA" id="ARBA00022676"/>
    </source>
</evidence>
<proteinExistence type="predicted"/>
<dbReference type="Proteomes" id="UP000293952">
    <property type="component" value="Unassembled WGS sequence"/>
</dbReference>